<comment type="catalytic activity">
    <reaction evidence="3">
        <text>DNA(n) + a 2'-deoxyribonucleoside 5'-triphosphate = DNA(n+1) + diphosphate</text>
        <dbReference type="Rhea" id="RHEA:22508"/>
        <dbReference type="Rhea" id="RHEA-COMP:17339"/>
        <dbReference type="Rhea" id="RHEA-COMP:17340"/>
        <dbReference type="ChEBI" id="CHEBI:33019"/>
        <dbReference type="ChEBI" id="CHEBI:61560"/>
        <dbReference type="ChEBI" id="CHEBI:173112"/>
        <dbReference type="EC" id="2.7.7.7"/>
    </reaction>
</comment>
<dbReference type="InterPro" id="IPR050238">
    <property type="entry name" value="DNA_Rep/Repair_Clamp_Loader"/>
</dbReference>
<dbReference type="EMBL" id="CP000507">
    <property type="protein sequence ID" value="ABM00248.1"/>
    <property type="molecule type" value="Genomic_DNA"/>
</dbReference>
<keyword evidence="2" id="KW-0239">DNA-directed DNA polymerase</keyword>
<dbReference type="Proteomes" id="UP000009175">
    <property type="component" value="Chromosome"/>
</dbReference>
<evidence type="ECO:0000313" key="5">
    <source>
        <dbReference type="Proteomes" id="UP000009175"/>
    </source>
</evidence>
<name>A1S791_SHEAM</name>
<dbReference type="RefSeq" id="WP_011760155.1">
    <property type="nucleotide sequence ID" value="NC_008700.1"/>
</dbReference>
<gene>
    <name evidence="4" type="ordered locus">Sama_2042</name>
</gene>
<dbReference type="OrthoDB" id="9811073at2"/>
<organism evidence="4 5">
    <name type="scientific">Shewanella amazonensis (strain ATCC BAA-1098 / SB2B)</name>
    <dbReference type="NCBI Taxonomy" id="326297"/>
    <lineage>
        <taxon>Bacteria</taxon>
        <taxon>Pseudomonadati</taxon>
        <taxon>Pseudomonadota</taxon>
        <taxon>Gammaproteobacteria</taxon>
        <taxon>Alteromonadales</taxon>
        <taxon>Shewanellaceae</taxon>
        <taxon>Shewanella</taxon>
    </lineage>
</organism>
<dbReference type="Gene3D" id="3.40.50.300">
    <property type="entry name" value="P-loop containing nucleotide triphosphate hydrolases"/>
    <property type="match status" value="1"/>
</dbReference>
<dbReference type="InterPro" id="IPR027417">
    <property type="entry name" value="P-loop_NTPase"/>
</dbReference>
<keyword evidence="4" id="KW-0548">Nucleotidyltransferase</keyword>
<keyword evidence="5" id="KW-1185">Reference proteome</keyword>
<dbReference type="PANTHER" id="PTHR11669">
    <property type="entry name" value="REPLICATION FACTOR C / DNA POLYMERASE III GAMMA-TAU SUBUNIT"/>
    <property type="match status" value="1"/>
</dbReference>
<dbReference type="AlphaFoldDB" id="A1S791"/>
<dbReference type="Pfam" id="PF13177">
    <property type="entry name" value="DNA_pol3_delta2"/>
    <property type="match status" value="1"/>
</dbReference>
<dbReference type="GO" id="GO:0008408">
    <property type="term" value="F:3'-5' exonuclease activity"/>
    <property type="evidence" value="ECO:0007669"/>
    <property type="project" value="InterPro"/>
</dbReference>
<evidence type="ECO:0000256" key="1">
    <source>
        <dbReference type="ARBA" id="ARBA00012417"/>
    </source>
</evidence>
<keyword evidence="4" id="KW-0808">Transferase</keyword>
<dbReference type="eggNOG" id="COG0470">
    <property type="taxonomic scope" value="Bacteria"/>
</dbReference>
<dbReference type="InterPro" id="IPR004622">
    <property type="entry name" value="DNA_pol_HolB"/>
</dbReference>
<dbReference type="NCBIfam" id="TIGR00678">
    <property type="entry name" value="holB"/>
    <property type="match status" value="1"/>
</dbReference>
<accession>A1S791</accession>
<dbReference type="PANTHER" id="PTHR11669:SF8">
    <property type="entry name" value="DNA POLYMERASE III SUBUNIT DELTA"/>
    <property type="match status" value="1"/>
</dbReference>
<protein>
    <recommendedName>
        <fullName evidence="1">DNA-directed DNA polymerase</fullName>
        <ecNumber evidence="1">2.7.7.7</ecNumber>
    </recommendedName>
</protein>
<proteinExistence type="predicted"/>
<dbReference type="SUPFAM" id="SSF52540">
    <property type="entry name" value="P-loop containing nucleoside triphosphate hydrolases"/>
    <property type="match status" value="1"/>
</dbReference>
<dbReference type="STRING" id="326297.Sama_2042"/>
<dbReference type="GO" id="GO:0006261">
    <property type="term" value="P:DNA-templated DNA replication"/>
    <property type="evidence" value="ECO:0007669"/>
    <property type="project" value="TreeGrafter"/>
</dbReference>
<dbReference type="HOGENOM" id="CLU_006229_4_3_6"/>
<evidence type="ECO:0000256" key="2">
    <source>
        <dbReference type="ARBA" id="ARBA00022932"/>
    </source>
</evidence>
<evidence type="ECO:0000313" key="4">
    <source>
        <dbReference type="EMBL" id="ABM00248.1"/>
    </source>
</evidence>
<dbReference type="GO" id="GO:0009360">
    <property type="term" value="C:DNA polymerase III complex"/>
    <property type="evidence" value="ECO:0007669"/>
    <property type="project" value="TreeGrafter"/>
</dbReference>
<reference evidence="4 5" key="1">
    <citation type="submission" date="2006-12" db="EMBL/GenBank/DDBJ databases">
        <title>Complete sequence of Shewanella amazonensis SB2B.</title>
        <authorList>
            <consortium name="US DOE Joint Genome Institute"/>
            <person name="Copeland A."/>
            <person name="Lucas S."/>
            <person name="Lapidus A."/>
            <person name="Barry K."/>
            <person name="Detter J.C."/>
            <person name="Glavina del Rio T."/>
            <person name="Hammon N."/>
            <person name="Israni S."/>
            <person name="Dalin E."/>
            <person name="Tice H."/>
            <person name="Pitluck S."/>
            <person name="Munk A.C."/>
            <person name="Brettin T."/>
            <person name="Bruce D."/>
            <person name="Han C."/>
            <person name="Tapia R."/>
            <person name="Gilna P."/>
            <person name="Schmutz J."/>
            <person name="Larimer F."/>
            <person name="Land M."/>
            <person name="Hauser L."/>
            <person name="Kyrpides N."/>
            <person name="Mikhailova N."/>
            <person name="Fredrickson J."/>
            <person name="Richardson P."/>
        </authorList>
    </citation>
    <scope>NUCLEOTIDE SEQUENCE [LARGE SCALE GENOMIC DNA]</scope>
    <source>
        <strain evidence="5">ATCC BAA-1098 / SB2B</strain>
    </source>
</reference>
<dbReference type="KEGG" id="saz:Sama_2042"/>
<evidence type="ECO:0000256" key="3">
    <source>
        <dbReference type="ARBA" id="ARBA00049244"/>
    </source>
</evidence>
<dbReference type="GO" id="GO:0003887">
    <property type="term" value="F:DNA-directed DNA polymerase activity"/>
    <property type="evidence" value="ECO:0007669"/>
    <property type="project" value="UniProtKB-KW"/>
</dbReference>
<dbReference type="EC" id="2.7.7.7" evidence="1"/>
<sequence length="304" mass="32779">MTAIPWLSQPLADFTALLTAGRMPHAVLVGVDEGLGASMLVNQLAQTALCTSPNVSGPCGQCKSCQLFSAGNHPDFYPIKADGTQIKIDQIRELIARLSSTAQQGGRRVAIIEAAERMNTASANALLKTLEEPGANTLILLHSNTPARLLPTLQSRCQKLAFVAPNQRQIAAWLAQQGLGTDALWCLPVVGGPIKLAEYLQNNYISVLENIRKDWRSSLSTGHLCASLKEIAEDQITDALKVLYVELMAYLAAAAKEDPLLASRLAGLAGEVMSVCHTLSTMPSVNYLALCQKIVSEYQRIKEN</sequence>